<dbReference type="RefSeq" id="WP_240315227.1">
    <property type="nucleotide sequence ID" value="NZ_FNAI01000005.1"/>
</dbReference>
<comment type="function">
    <text evidence="4">Catalyzes the reversible epimerization of cellobiose to 4-O-beta-D-glucopyranosyl-D-mannose (Glc-Man).</text>
</comment>
<comment type="catalytic activity">
    <reaction evidence="1 4">
        <text>D-cellobiose = beta-D-glucosyl-(1-&gt;4)-D-mannopyranose</text>
        <dbReference type="Rhea" id="RHEA:23384"/>
        <dbReference type="ChEBI" id="CHEBI:17057"/>
        <dbReference type="ChEBI" id="CHEBI:47931"/>
        <dbReference type="EC" id="5.1.3.11"/>
    </reaction>
</comment>
<dbReference type="EMBL" id="FNAI01000005">
    <property type="protein sequence ID" value="SDE27045.1"/>
    <property type="molecule type" value="Genomic_DNA"/>
</dbReference>
<gene>
    <name evidence="6" type="ORF">SAMN05216464_10547</name>
</gene>
<keyword evidence="3 4" id="KW-0413">Isomerase</keyword>
<evidence type="ECO:0000313" key="6">
    <source>
        <dbReference type="EMBL" id="SDE27045.1"/>
    </source>
</evidence>
<evidence type="ECO:0000256" key="2">
    <source>
        <dbReference type="ARBA" id="ARBA00008558"/>
    </source>
</evidence>
<protein>
    <recommendedName>
        <fullName evidence="4">Cellobiose 2-epimerase</fullName>
        <shortName evidence="4">CE</shortName>
        <ecNumber evidence="4">5.1.3.11</ecNumber>
    </recommendedName>
</protein>
<proteinExistence type="inferred from homology"/>
<comment type="similarity">
    <text evidence="4">Belongs to the cellobiose 2-epimerase family.</text>
</comment>
<evidence type="ECO:0000256" key="5">
    <source>
        <dbReference type="SAM" id="MobiDB-lite"/>
    </source>
</evidence>
<dbReference type="AlphaFoldDB" id="A0A1G7BL60"/>
<evidence type="ECO:0000313" key="7">
    <source>
        <dbReference type="Proteomes" id="UP000199072"/>
    </source>
</evidence>
<reference evidence="6 7" key="1">
    <citation type="submission" date="2016-10" db="EMBL/GenBank/DDBJ databases">
        <authorList>
            <person name="de Groot N.N."/>
        </authorList>
    </citation>
    <scope>NUCLEOTIDE SEQUENCE [LARGE SCALE GENOMIC DNA]</scope>
    <source>
        <strain evidence="6 7">47C3B</strain>
    </source>
</reference>
<dbReference type="Gene3D" id="1.50.10.10">
    <property type="match status" value="1"/>
</dbReference>
<dbReference type="GO" id="GO:0005975">
    <property type="term" value="P:carbohydrate metabolic process"/>
    <property type="evidence" value="ECO:0007669"/>
    <property type="project" value="InterPro"/>
</dbReference>
<dbReference type="GO" id="GO:0047736">
    <property type="term" value="F:cellobiose epimerase activity"/>
    <property type="evidence" value="ECO:0007669"/>
    <property type="project" value="UniProtKB-UniRule"/>
</dbReference>
<sequence length="447" mass="50899">MMKSKGEQNGIKTKAASDSPLERSGEVCSSGKLANTPQPQHTPSLPLSRGELDIVCKAYSNELKQELNNIISYWQKDAPDNVNGGFYGKIDNENNVTKQAPKGSVLNTRILWSFSAAYNQKPNAGLLQMANRAYTYINKRFIDHEFGGVYWSVDYNGAPLDTKKQVYASAFALYALSEYYMASGIETVKQQAINLYRLLVDKSFDTERTGYLEAFTREWQPISDLRLSAKDANEKKTMNTHLHILEAYTNLYRIWPNIDLKEQITILVDNFLDHFIDVSTNHLLLFFDEEWNSRADTVSYGHDIEATWLLLEAAEVIGDVERVTAIKKICMEIADATIPGIDSDGGLWYEYEPVGNHLIKEKHWWVQAEAVVGFFNAWQVSGDQKYLNLSLNTWAFVKDKILDKQHGEWFWGINAYGNVMPGEDKAGLWKCPYHNSRACLEIIKRTS</sequence>
<comment type="similarity">
    <text evidence="2">Belongs to the N-acylglucosamine 2-epimerase family.</text>
</comment>
<evidence type="ECO:0000256" key="4">
    <source>
        <dbReference type="HAMAP-Rule" id="MF_00929"/>
    </source>
</evidence>
<feature type="region of interest" description="Disordered" evidence="5">
    <location>
        <begin position="1"/>
        <end position="47"/>
    </location>
</feature>
<dbReference type="InterPro" id="IPR012341">
    <property type="entry name" value="6hp_glycosidase-like_sf"/>
</dbReference>
<dbReference type="InterPro" id="IPR028584">
    <property type="entry name" value="Cellobiose_2_epim"/>
</dbReference>
<dbReference type="PANTHER" id="PTHR15108">
    <property type="entry name" value="N-ACYLGLUCOSAMINE-2-EPIMERASE"/>
    <property type="match status" value="1"/>
</dbReference>
<feature type="compositionally biased region" description="Polar residues" evidence="5">
    <location>
        <begin position="32"/>
        <end position="45"/>
    </location>
</feature>
<evidence type="ECO:0000256" key="3">
    <source>
        <dbReference type="ARBA" id="ARBA00023235"/>
    </source>
</evidence>
<dbReference type="Proteomes" id="UP000199072">
    <property type="component" value="Unassembled WGS sequence"/>
</dbReference>
<dbReference type="EC" id="5.1.3.11" evidence="4"/>
<dbReference type="HAMAP" id="MF_00929">
    <property type="entry name" value="Cellobiose_2_epim"/>
    <property type="match status" value="1"/>
</dbReference>
<keyword evidence="7" id="KW-1185">Reference proteome</keyword>
<dbReference type="SUPFAM" id="SSF48208">
    <property type="entry name" value="Six-hairpin glycosidases"/>
    <property type="match status" value="1"/>
</dbReference>
<evidence type="ECO:0000256" key="1">
    <source>
        <dbReference type="ARBA" id="ARBA00001470"/>
    </source>
</evidence>
<name>A0A1G7BL60_9SPHI</name>
<dbReference type="STRING" id="1391627.SAMN05216464_10547"/>
<organism evidence="6 7">
    <name type="scientific">Mucilaginibacter pineti</name>
    <dbReference type="NCBI Taxonomy" id="1391627"/>
    <lineage>
        <taxon>Bacteria</taxon>
        <taxon>Pseudomonadati</taxon>
        <taxon>Bacteroidota</taxon>
        <taxon>Sphingobacteriia</taxon>
        <taxon>Sphingobacteriales</taxon>
        <taxon>Sphingobacteriaceae</taxon>
        <taxon>Mucilaginibacter</taxon>
    </lineage>
</organism>
<dbReference type="InterPro" id="IPR008928">
    <property type="entry name" value="6-hairpin_glycosidase_sf"/>
</dbReference>
<dbReference type="InterPro" id="IPR010819">
    <property type="entry name" value="AGE/CE"/>
</dbReference>
<accession>A0A1G7BL60</accession>
<dbReference type="Pfam" id="PF07221">
    <property type="entry name" value="GlcNAc_2-epim"/>
    <property type="match status" value="1"/>
</dbReference>